<gene>
    <name evidence="2" type="ORF">FPRO05_03302</name>
</gene>
<proteinExistence type="predicted"/>
<dbReference type="EMBL" id="PKMI01000028">
    <property type="protein sequence ID" value="RBA14510.1"/>
    <property type="molecule type" value="Genomic_DNA"/>
</dbReference>
<evidence type="ECO:0000313" key="2">
    <source>
        <dbReference type="EMBL" id="RBA14510.1"/>
    </source>
</evidence>
<comment type="caution">
    <text evidence="2">The sequence shown here is derived from an EMBL/GenBank/DDBJ whole genome shotgun (WGS) entry which is preliminary data.</text>
</comment>
<reference evidence="2 3" key="1">
    <citation type="submission" date="2017-12" db="EMBL/GenBank/DDBJ databases">
        <title>Genome sequence of the mycotoxigenic crop pathogen Fusarium proliferatum, strain ITEM 2341 from Date Palm.</title>
        <authorList>
            <person name="Almiman B.F."/>
            <person name="Shittu T.A."/>
            <person name="Muthumeenakshi S."/>
            <person name="Baroncelli R."/>
            <person name="Sreenivasaprasada S."/>
        </authorList>
    </citation>
    <scope>NUCLEOTIDE SEQUENCE [LARGE SCALE GENOMIC DNA]</scope>
    <source>
        <strain evidence="2 3">ITEM 2341</strain>
    </source>
</reference>
<dbReference type="Proteomes" id="UP000251714">
    <property type="component" value="Unassembled WGS sequence"/>
</dbReference>
<name>A0A365N162_GIBIN</name>
<dbReference type="AlphaFoldDB" id="A0A365N162"/>
<feature type="region of interest" description="Disordered" evidence="1">
    <location>
        <begin position="1"/>
        <end position="31"/>
    </location>
</feature>
<protein>
    <submittedName>
        <fullName evidence="2">Uncharacterized protein</fullName>
    </submittedName>
</protein>
<evidence type="ECO:0000313" key="3">
    <source>
        <dbReference type="Proteomes" id="UP000251714"/>
    </source>
</evidence>
<evidence type="ECO:0000256" key="1">
    <source>
        <dbReference type="SAM" id="MobiDB-lite"/>
    </source>
</evidence>
<organism evidence="2 3">
    <name type="scientific">Gibberella intermedia</name>
    <name type="common">Bulb rot disease fungus</name>
    <name type="synonym">Fusarium proliferatum</name>
    <dbReference type="NCBI Taxonomy" id="948311"/>
    <lineage>
        <taxon>Eukaryota</taxon>
        <taxon>Fungi</taxon>
        <taxon>Dikarya</taxon>
        <taxon>Ascomycota</taxon>
        <taxon>Pezizomycotina</taxon>
        <taxon>Sordariomycetes</taxon>
        <taxon>Hypocreomycetidae</taxon>
        <taxon>Hypocreales</taxon>
        <taxon>Nectriaceae</taxon>
        <taxon>Fusarium</taxon>
        <taxon>Fusarium fujikuroi species complex</taxon>
    </lineage>
</organism>
<sequence>MRYMDRDGNTLPIEQRPPHKSLDELEDNAEDSSVTELRKQVLELKRTVRWKLIEGIQLRMSNSEDTSSYYDNEERRRSQLQLYRGIVRENVEELNFLHRKVKDMEVANSIERKDPDLAELSEGLLDKMALSAERRRSKYFELKAVMLQKEIDKTDRFTDFEMVFDRHKDEKDRNGQSRRLVEIDSDLYDAWDRVKTADMAIGRAMVGMDAAEPNLLGGVRDSPAI</sequence>
<accession>A0A365N162</accession>